<sequence length="323" mass="37412">MLINNARIKIISDEGSNLRFYCNTHQPTNQQLHRSDNENRKAPCSKAYETSEEIHVSKESSKKIRGSLFYKSHPISYPYLSSNTQHVQGSIFLTKVEQSCQELEEIECMDIGCTENNFLTQDLHVDDLFDEKEEKELDRSTAKNESSANERDLHKKHQSQGVDRAQIPDDLHESYKLARKFSDLQEGQFDKILMPYNGESKPRRNRREIKASQVNSSVISQAKSQGHQLQNILLHRRLQTLLYLMSKTQETHGLIQIWDIMMGLKRSHSATMTKSMQSRRVISRKIFEPCGVGELREQHFSLSKKRSTKIHSKRIVPSHTLSM</sequence>
<feature type="region of interest" description="Disordered" evidence="1">
    <location>
        <begin position="134"/>
        <end position="168"/>
    </location>
</feature>
<evidence type="ECO:0000313" key="2">
    <source>
        <dbReference type="EMBL" id="CAE4636175.1"/>
    </source>
</evidence>
<proteinExistence type="predicted"/>
<protein>
    <submittedName>
        <fullName evidence="2">Uncharacterized protein</fullName>
    </submittedName>
</protein>
<dbReference type="AlphaFoldDB" id="A0A7S4S6T9"/>
<gene>
    <name evidence="2" type="ORF">DBRI00130_LOCUS30153</name>
</gene>
<feature type="compositionally biased region" description="Basic and acidic residues" evidence="1">
    <location>
        <begin position="134"/>
        <end position="153"/>
    </location>
</feature>
<accession>A0A7S4S6T9</accession>
<evidence type="ECO:0000256" key="1">
    <source>
        <dbReference type="SAM" id="MobiDB-lite"/>
    </source>
</evidence>
<reference evidence="2" key="1">
    <citation type="submission" date="2021-01" db="EMBL/GenBank/DDBJ databases">
        <authorList>
            <person name="Corre E."/>
            <person name="Pelletier E."/>
            <person name="Niang G."/>
            <person name="Scheremetjew M."/>
            <person name="Finn R."/>
            <person name="Kale V."/>
            <person name="Holt S."/>
            <person name="Cochrane G."/>
            <person name="Meng A."/>
            <person name="Brown T."/>
            <person name="Cohen L."/>
        </authorList>
    </citation>
    <scope>NUCLEOTIDE SEQUENCE</scope>
    <source>
        <strain evidence="2">GSO104</strain>
    </source>
</reference>
<dbReference type="EMBL" id="HBNS01038648">
    <property type="protein sequence ID" value="CAE4636175.1"/>
    <property type="molecule type" value="Transcribed_RNA"/>
</dbReference>
<organism evidence="2">
    <name type="scientific">Ditylum brightwellii</name>
    <dbReference type="NCBI Taxonomy" id="49249"/>
    <lineage>
        <taxon>Eukaryota</taxon>
        <taxon>Sar</taxon>
        <taxon>Stramenopiles</taxon>
        <taxon>Ochrophyta</taxon>
        <taxon>Bacillariophyta</taxon>
        <taxon>Mediophyceae</taxon>
        <taxon>Lithodesmiophycidae</taxon>
        <taxon>Lithodesmiales</taxon>
        <taxon>Lithodesmiaceae</taxon>
        <taxon>Ditylum</taxon>
    </lineage>
</organism>
<name>A0A7S4S6T9_9STRA</name>